<evidence type="ECO:0000313" key="5">
    <source>
        <dbReference type="Proteomes" id="UP000023772"/>
    </source>
</evidence>
<proteinExistence type="predicted"/>
<dbReference type="Gene3D" id="2.60.120.10">
    <property type="entry name" value="Jelly Rolls"/>
    <property type="match status" value="2"/>
</dbReference>
<dbReference type="PANTHER" id="PTHR42742">
    <property type="entry name" value="TRANSCRIPTIONAL REPRESSOR MPRA"/>
    <property type="match status" value="1"/>
</dbReference>
<evidence type="ECO:0000313" key="4">
    <source>
        <dbReference type="EMBL" id="SET67167.1"/>
    </source>
</evidence>
<accession>X5DGT4</accession>
<dbReference type="EMBL" id="CP007451">
    <property type="protein sequence ID" value="AHW60269.1"/>
    <property type="molecule type" value="Genomic_DNA"/>
</dbReference>
<dbReference type="HOGENOM" id="CLU_466831_0_0_10"/>
<dbReference type="RefSeq" id="WP_038559305.1">
    <property type="nucleotide sequence ID" value="NZ_FOHT01000019.1"/>
</dbReference>
<dbReference type="Proteomes" id="UP000023772">
    <property type="component" value="Chromosome"/>
</dbReference>
<dbReference type="EMBL" id="FOHT01000019">
    <property type="protein sequence ID" value="SET67167.1"/>
    <property type="molecule type" value="Genomic_DNA"/>
</dbReference>
<reference evidence="3 5" key="1">
    <citation type="submission" date="2014-03" db="EMBL/GenBank/DDBJ databases">
        <title>Complete genome sequence of a deeply braunched marine Bacteroidia bacterium Draconibacterium orientale type strain FH5T.</title>
        <authorList>
            <person name="Li X."/>
            <person name="Wang X."/>
            <person name="Xie Z."/>
            <person name="Du Z."/>
            <person name="Chen G."/>
        </authorList>
    </citation>
    <scope>NUCLEOTIDE SEQUENCE [LARGE SCALE GENOMIC DNA]</scope>
    <source>
        <strain evidence="3 5">FH5</strain>
    </source>
</reference>
<dbReference type="PANTHER" id="PTHR42742:SF3">
    <property type="entry name" value="FRUCTOKINASE"/>
    <property type="match status" value="1"/>
</dbReference>
<dbReference type="OrthoDB" id="9808275at2"/>
<gene>
    <name evidence="3" type="ORF">FH5T_13320</name>
    <name evidence="4" type="ORF">SAMN05444285_11955</name>
</gene>
<reference evidence="4 6" key="2">
    <citation type="submission" date="2016-10" db="EMBL/GenBank/DDBJ databases">
        <authorList>
            <person name="de Groot N.N."/>
        </authorList>
    </citation>
    <scope>NUCLEOTIDE SEQUENCE [LARGE SCALE GENOMIC DNA]</scope>
    <source>
        <strain evidence="4 6">DSM 25947</strain>
    </source>
</reference>
<dbReference type="GO" id="GO:0016853">
    <property type="term" value="F:isomerase activity"/>
    <property type="evidence" value="ECO:0007669"/>
    <property type="project" value="UniProtKB-KW"/>
</dbReference>
<dbReference type="SUPFAM" id="SSF51182">
    <property type="entry name" value="RmlC-like cupins"/>
    <property type="match status" value="1"/>
</dbReference>
<dbReference type="KEGG" id="dori:FH5T_13320"/>
<dbReference type="GO" id="GO:0046872">
    <property type="term" value="F:metal ion binding"/>
    <property type="evidence" value="ECO:0007669"/>
    <property type="project" value="UniProtKB-KW"/>
</dbReference>
<evidence type="ECO:0000313" key="3">
    <source>
        <dbReference type="EMBL" id="AHW60269.1"/>
    </source>
</evidence>
<dbReference type="STRING" id="1168034.FH5T_13320"/>
<keyword evidence="1" id="KW-0479">Metal-binding</keyword>
<evidence type="ECO:0000256" key="1">
    <source>
        <dbReference type="ARBA" id="ARBA00022723"/>
    </source>
</evidence>
<dbReference type="InterPro" id="IPR011051">
    <property type="entry name" value="RmlC_Cupin_sf"/>
</dbReference>
<dbReference type="AlphaFoldDB" id="X5DGT4"/>
<name>X5DGT4_9BACT</name>
<evidence type="ECO:0000256" key="2">
    <source>
        <dbReference type="ARBA" id="ARBA00022833"/>
    </source>
</evidence>
<keyword evidence="5" id="KW-1185">Reference proteome</keyword>
<sequence>MKLEKRKTTQFLMPVEKDGAVVNGYDIYPSLKLGSDLISTDLSELAEKLKGESTIIIDGYVGVYFENFRSLLDSALTALGKTTNWVNVETAFKPENEIDELISPFLGEEDSIFGTRATIKLEDYFDLDKLKEITPETNADINLIYGAGASLAGWKGKLLYIDLPKNELQFRARAGSIKNLGASQCFDMKKMYKRYYFVDWVVLNKQKKEILNAIDVIIDGQHEDVFSWMDGEKLRTGLKTMGENFFRVRPWFEPGVWGGTWVKDNIEGLNPNVPNYAWSFELITPENGIVFESSRKLLEVSFDLLMFGEGEAVMGADDHTKYGDEFPLRFDFLDTFDGGNLSVQCHPRPEYCKEHFGEDITQEETYYILDRKNDASVYIGFQDDIEPKKFETALWNSFNTNTAIDITKYVQVFPAKKHDLFLIPPGTIHGSGIDNLVLEISTTPYIFTFKMYDWVRPDLDGNPRPLNIEHGMKNLYFDRKGEKVTKELVSLPSLIEEGDDWQLYELPTHEKHSYRVKRYHFNSVINVETEGKFHVLSLVEGTSIEVESENGRMETFQFAETFVVPAAAKSYTIRNSSDAEAKVVVAFMK</sequence>
<dbReference type="Proteomes" id="UP000181981">
    <property type="component" value="Unassembled WGS sequence"/>
</dbReference>
<organism evidence="4 6">
    <name type="scientific">Draconibacterium orientale</name>
    <dbReference type="NCBI Taxonomy" id="1168034"/>
    <lineage>
        <taxon>Bacteria</taxon>
        <taxon>Pseudomonadati</taxon>
        <taxon>Bacteroidota</taxon>
        <taxon>Bacteroidia</taxon>
        <taxon>Marinilabiliales</taxon>
        <taxon>Prolixibacteraceae</taxon>
        <taxon>Draconibacterium</taxon>
    </lineage>
</organism>
<evidence type="ECO:0000313" key="6">
    <source>
        <dbReference type="Proteomes" id="UP000181981"/>
    </source>
</evidence>
<keyword evidence="4" id="KW-0413">Isomerase</keyword>
<dbReference type="eggNOG" id="COG1482">
    <property type="taxonomic scope" value="Bacteria"/>
</dbReference>
<dbReference type="InterPro" id="IPR014710">
    <property type="entry name" value="RmlC-like_jellyroll"/>
</dbReference>
<protein>
    <submittedName>
        <fullName evidence="4">Mannose-6-phosphate isomerase, class I</fullName>
    </submittedName>
    <submittedName>
        <fullName evidence="3">ROK family transcriptional regulator</fullName>
    </submittedName>
</protein>
<keyword evidence="2" id="KW-0862">Zinc</keyword>
<dbReference type="CDD" id="cd07010">
    <property type="entry name" value="cupin_PMI_type_I_N_bac"/>
    <property type="match status" value="1"/>
</dbReference>
<dbReference type="InterPro" id="IPR051804">
    <property type="entry name" value="Carb_Metab_Reg_Kinase/Isom"/>
</dbReference>